<dbReference type="InterPro" id="IPR015884">
    <property type="entry name" value="Malic_enzyme_CS"/>
</dbReference>
<dbReference type="SUPFAM" id="SSF51735">
    <property type="entry name" value="NAD(P)-binding Rossmann-fold domains"/>
    <property type="match status" value="1"/>
</dbReference>
<comment type="caution">
    <text evidence="10">The sequence shown here is derived from an EMBL/GenBank/DDBJ whole genome shotgun (WGS) entry which is preliminary data.</text>
</comment>
<dbReference type="SMART" id="SM00919">
    <property type="entry name" value="Malic_M"/>
    <property type="match status" value="1"/>
</dbReference>
<feature type="active site" description="Proton acceptor" evidence="5">
    <location>
        <position position="91"/>
    </location>
</feature>
<evidence type="ECO:0000256" key="3">
    <source>
        <dbReference type="ARBA" id="ARBA00022723"/>
    </source>
</evidence>
<evidence type="ECO:0000313" key="11">
    <source>
        <dbReference type="Proteomes" id="UP000177579"/>
    </source>
</evidence>
<dbReference type="PANTHER" id="PTHR43237:SF4">
    <property type="entry name" value="NADP-DEPENDENT MALIC ENZYME"/>
    <property type="match status" value="1"/>
</dbReference>
<dbReference type="AlphaFoldDB" id="A0A1F5TPX4"/>
<evidence type="ECO:0000259" key="8">
    <source>
        <dbReference type="SMART" id="SM00919"/>
    </source>
</evidence>
<comment type="cofactor">
    <cofactor evidence="7">
        <name>Mg(2+)</name>
        <dbReference type="ChEBI" id="CHEBI:18420"/>
    </cofactor>
    <cofactor evidence="7">
        <name>Mn(2+)</name>
        <dbReference type="ChEBI" id="CHEBI:29035"/>
    </cofactor>
    <text evidence="7">Divalent metal cations. Prefers magnesium or manganese.</text>
</comment>
<keyword evidence="3 7" id="KW-0479">Metal-binding</keyword>
<dbReference type="InterPro" id="IPR045213">
    <property type="entry name" value="Malic_NAD-bd_bact_type"/>
</dbReference>
<organism evidence="10 11">
    <name type="scientific">Candidatus Falkowbacteria bacterium RIFOXYD2_FULL_34_120</name>
    <dbReference type="NCBI Taxonomy" id="1798007"/>
    <lineage>
        <taxon>Bacteria</taxon>
        <taxon>Candidatus Falkowiibacteriota</taxon>
    </lineage>
</organism>
<dbReference type="InterPro" id="IPR012301">
    <property type="entry name" value="Malic_N_dom"/>
</dbReference>
<dbReference type="Pfam" id="PF00390">
    <property type="entry name" value="malic"/>
    <property type="match status" value="1"/>
</dbReference>
<dbReference type="InterPro" id="IPR001891">
    <property type="entry name" value="Malic_OxRdtase"/>
</dbReference>
<feature type="domain" description="Malic enzyme N-terminal" evidence="9">
    <location>
        <begin position="15"/>
        <end position="148"/>
    </location>
</feature>
<name>A0A1F5TPX4_9BACT</name>
<evidence type="ECO:0000256" key="5">
    <source>
        <dbReference type="PIRSR" id="PIRSR000106-1"/>
    </source>
</evidence>
<dbReference type="GO" id="GO:0016616">
    <property type="term" value="F:oxidoreductase activity, acting on the CH-OH group of donors, NAD or NADP as acceptor"/>
    <property type="evidence" value="ECO:0007669"/>
    <property type="project" value="InterPro"/>
</dbReference>
<evidence type="ECO:0000256" key="7">
    <source>
        <dbReference type="PIRSR" id="PIRSR000106-3"/>
    </source>
</evidence>
<dbReference type="Gene3D" id="3.40.50.10380">
    <property type="entry name" value="Malic enzyme, N-terminal domain"/>
    <property type="match status" value="1"/>
</dbReference>
<feature type="binding site" evidence="6">
    <location>
        <position position="285"/>
    </location>
    <ligand>
        <name>(S)-malate</name>
        <dbReference type="ChEBI" id="CHEBI:15589"/>
    </ligand>
</feature>
<keyword evidence="4" id="KW-0560">Oxidoreductase</keyword>
<dbReference type="InterPro" id="IPR012302">
    <property type="entry name" value="Malic_NAD-bd"/>
</dbReference>
<dbReference type="SUPFAM" id="SSF53223">
    <property type="entry name" value="Aminoacid dehydrogenase-like, N-terminal domain"/>
    <property type="match status" value="1"/>
</dbReference>
<reference evidence="10 11" key="1">
    <citation type="journal article" date="2016" name="Nat. Commun.">
        <title>Thousands of microbial genomes shed light on interconnected biogeochemical processes in an aquifer system.</title>
        <authorList>
            <person name="Anantharaman K."/>
            <person name="Brown C.T."/>
            <person name="Hug L.A."/>
            <person name="Sharon I."/>
            <person name="Castelle C.J."/>
            <person name="Probst A.J."/>
            <person name="Thomas B.C."/>
            <person name="Singh A."/>
            <person name="Wilkins M.J."/>
            <person name="Karaoz U."/>
            <person name="Brodie E.L."/>
            <person name="Williams K.H."/>
            <person name="Hubbard S.S."/>
            <person name="Banfield J.F."/>
        </authorList>
    </citation>
    <scope>NUCLEOTIDE SEQUENCE [LARGE SCALE GENOMIC DNA]</scope>
</reference>
<accession>A0A1F5TPX4</accession>
<proteinExistence type="inferred from homology"/>
<dbReference type="InterPro" id="IPR046346">
    <property type="entry name" value="Aminoacid_DH-like_N_sf"/>
</dbReference>
<feature type="binding site" evidence="6">
    <location>
        <position position="315"/>
    </location>
    <ligand>
        <name>(S)-malate</name>
        <dbReference type="ChEBI" id="CHEBI:15589"/>
    </ligand>
</feature>
<feature type="binding site" evidence="7">
    <location>
        <position position="159"/>
    </location>
    <ligand>
        <name>a divalent metal cation</name>
        <dbReference type="ChEBI" id="CHEBI:60240"/>
    </ligand>
</feature>
<evidence type="ECO:0000259" key="9">
    <source>
        <dbReference type="SMART" id="SM01274"/>
    </source>
</evidence>
<dbReference type="InterPro" id="IPR036291">
    <property type="entry name" value="NAD(P)-bd_dom_sf"/>
</dbReference>
<comment type="similarity">
    <text evidence="2">Belongs to the malic enzymes family.</text>
</comment>
<feature type="active site" description="Proton donor" evidence="5">
    <location>
        <position position="36"/>
    </location>
</feature>
<dbReference type="InterPro" id="IPR051674">
    <property type="entry name" value="Malate_Decarboxylase"/>
</dbReference>
<dbReference type="EMBL" id="MFGO01000018">
    <property type="protein sequence ID" value="OGF40879.1"/>
    <property type="molecule type" value="Genomic_DNA"/>
</dbReference>
<dbReference type="GO" id="GO:0046872">
    <property type="term" value="F:metal ion binding"/>
    <property type="evidence" value="ECO:0007669"/>
    <property type="project" value="UniProtKB-KW"/>
</dbReference>
<comment type="cofactor">
    <cofactor evidence="1">
        <name>Mn(2+)</name>
        <dbReference type="ChEBI" id="CHEBI:29035"/>
    </cofactor>
</comment>
<dbReference type="Gene3D" id="3.40.50.720">
    <property type="entry name" value="NAD(P)-binding Rossmann-like Domain"/>
    <property type="match status" value="1"/>
</dbReference>
<evidence type="ECO:0000256" key="1">
    <source>
        <dbReference type="ARBA" id="ARBA00001936"/>
    </source>
</evidence>
<dbReference type="Pfam" id="PF03949">
    <property type="entry name" value="Malic_M"/>
    <property type="match status" value="1"/>
</dbReference>
<dbReference type="PANTHER" id="PTHR43237">
    <property type="entry name" value="NADP-DEPENDENT MALIC ENZYME"/>
    <property type="match status" value="1"/>
</dbReference>
<dbReference type="InterPro" id="IPR037062">
    <property type="entry name" value="Malic_N_dom_sf"/>
</dbReference>
<dbReference type="SMART" id="SM01274">
    <property type="entry name" value="malic"/>
    <property type="match status" value="1"/>
</dbReference>
<dbReference type="GO" id="GO:0004470">
    <property type="term" value="F:malic enzyme activity"/>
    <property type="evidence" value="ECO:0007669"/>
    <property type="project" value="InterPro"/>
</dbReference>
<feature type="binding site" evidence="7">
    <location>
        <position position="134"/>
    </location>
    <ligand>
        <name>a divalent metal cation</name>
        <dbReference type="ChEBI" id="CHEBI:60240"/>
    </ligand>
</feature>
<dbReference type="PIRSF" id="PIRSF000106">
    <property type="entry name" value="ME"/>
    <property type="match status" value="1"/>
</dbReference>
<feature type="binding site" evidence="7">
    <location>
        <position position="133"/>
    </location>
    <ligand>
        <name>a divalent metal cation</name>
        <dbReference type="ChEBI" id="CHEBI:60240"/>
    </ligand>
</feature>
<evidence type="ECO:0000256" key="2">
    <source>
        <dbReference type="ARBA" id="ARBA00008785"/>
    </source>
</evidence>
<dbReference type="GO" id="GO:0051287">
    <property type="term" value="F:NAD binding"/>
    <property type="evidence" value="ECO:0007669"/>
    <property type="project" value="InterPro"/>
</dbReference>
<protein>
    <submittedName>
        <fullName evidence="10">Malate dehydrogenase</fullName>
    </submittedName>
</protein>
<evidence type="ECO:0000256" key="6">
    <source>
        <dbReference type="PIRSR" id="PIRSR000106-2"/>
    </source>
</evidence>
<dbReference type="CDD" id="cd05311">
    <property type="entry name" value="NAD_bind_2_malic_enz"/>
    <property type="match status" value="1"/>
</dbReference>
<evidence type="ECO:0000256" key="4">
    <source>
        <dbReference type="ARBA" id="ARBA00023002"/>
    </source>
</evidence>
<gene>
    <name evidence="10" type="ORF">A2531_03885</name>
</gene>
<evidence type="ECO:0000313" key="10">
    <source>
        <dbReference type="EMBL" id="OGF40879.1"/>
    </source>
</evidence>
<dbReference type="Proteomes" id="UP000177579">
    <property type="component" value="Unassembled WGS sequence"/>
</dbReference>
<sequence length="377" mass="40544">MNYSKMAINLHKKNRGKIEIRTKVPLKTLNDLSTAYTPGVGAVCMEINRDKRKSYVLTNRRNTVAIVCDGTAVLGLGDIGPEAGMPVMEGKSAIFKAFANVDAVPLCINTRDTKEIINFCKIIEPSFGGINLEDISAPRCFEILEILEKELSIPVFHDDQDGTAIVVLAALINACRVSGKAMNDLRVVINGAGAAGIATAKLLITQGVRDIVLLDSKGIINKSQKKLNKYKAGIVKKINKNKLSGGLAEAMVGADVFIGLSKPELVNTEMIKSMNNNPIIFAMANPVPEVMPDIAIKAGALIVGTGRSDFPNQINNALVFPGIFRGLIDSGVKQVTQKMKLRAALALAFTVKKPNKNMILPKVNNKKAVLAIAKSIK</sequence>
<dbReference type="PROSITE" id="PS00331">
    <property type="entry name" value="MALIC_ENZYMES"/>
    <property type="match status" value="1"/>
</dbReference>
<feature type="domain" description="Malic enzyme NAD-binding" evidence="8">
    <location>
        <begin position="160"/>
        <end position="377"/>
    </location>
</feature>